<dbReference type="EMBL" id="AP019782">
    <property type="protein sequence ID" value="BBL69864.1"/>
    <property type="molecule type" value="Genomic_DNA"/>
</dbReference>
<dbReference type="NCBIfam" id="TIGR00219">
    <property type="entry name" value="mreC"/>
    <property type="match status" value="1"/>
</dbReference>
<dbReference type="PANTHER" id="PTHR34138:SF1">
    <property type="entry name" value="CELL SHAPE-DETERMINING PROTEIN MREC"/>
    <property type="match status" value="1"/>
</dbReference>
<dbReference type="InterPro" id="IPR055342">
    <property type="entry name" value="MreC_beta-barrel_core"/>
</dbReference>
<evidence type="ECO:0000256" key="2">
    <source>
        <dbReference type="SAM" id="Coils"/>
    </source>
</evidence>
<comment type="similarity">
    <text evidence="1">Belongs to the MreC family.</text>
</comment>
<dbReference type="PIRSF" id="PIRSF038471">
    <property type="entry name" value="MreC"/>
    <property type="match status" value="1"/>
</dbReference>
<feature type="domain" description="Rod shape-determining protein MreC beta-barrel core" evidence="3">
    <location>
        <begin position="110"/>
        <end position="252"/>
    </location>
</feature>
<evidence type="ECO:0000256" key="1">
    <source>
        <dbReference type="PIRNR" id="PIRNR038471"/>
    </source>
</evidence>
<keyword evidence="5" id="KW-1185">Reference proteome</keyword>
<evidence type="ECO:0000313" key="4">
    <source>
        <dbReference type="EMBL" id="BBL69864.1"/>
    </source>
</evidence>
<feature type="coiled-coil region" evidence="2">
    <location>
        <begin position="46"/>
        <end position="107"/>
    </location>
</feature>
<protein>
    <recommendedName>
        <fullName evidence="1">Cell shape-determining protein MreC</fullName>
    </recommendedName>
    <alternativeName>
        <fullName evidence="1">Cell shape protein MreC</fullName>
    </alternativeName>
</protein>
<dbReference type="GO" id="GO:0005886">
    <property type="term" value="C:plasma membrane"/>
    <property type="evidence" value="ECO:0007669"/>
    <property type="project" value="TreeGrafter"/>
</dbReference>
<evidence type="ECO:0000259" key="3">
    <source>
        <dbReference type="Pfam" id="PF04085"/>
    </source>
</evidence>
<evidence type="ECO:0000313" key="5">
    <source>
        <dbReference type="Proteomes" id="UP000824988"/>
    </source>
</evidence>
<dbReference type="GO" id="GO:0008360">
    <property type="term" value="P:regulation of cell shape"/>
    <property type="evidence" value="ECO:0007669"/>
    <property type="project" value="InterPro"/>
</dbReference>
<gene>
    <name evidence="4" type="primary">mreC</name>
    <name evidence="4" type="ORF">MoryE10_04700</name>
</gene>
<organism evidence="4 5">
    <name type="scientific">Methylogaea oryzae</name>
    <dbReference type="NCBI Taxonomy" id="1295382"/>
    <lineage>
        <taxon>Bacteria</taxon>
        <taxon>Pseudomonadati</taxon>
        <taxon>Pseudomonadota</taxon>
        <taxon>Gammaproteobacteria</taxon>
        <taxon>Methylococcales</taxon>
        <taxon>Methylococcaceae</taxon>
        <taxon>Methylogaea</taxon>
    </lineage>
</organism>
<keyword evidence="2" id="KW-0175">Coiled coil</keyword>
<dbReference type="PANTHER" id="PTHR34138">
    <property type="entry name" value="CELL SHAPE-DETERMINING PROTEIN MREC"/>
    <property type="match status" value="1"/>
</dbReference>
<sequence>MGVIAAMLIMAADHRSALDDVRALLALAVYPLQLVTDIPIRLADRLSESLSSYNELVRENQRLTAEESFLKTRQLKYAALEKENIRLRNLLDAAHKLEQQVVVAELLAIQLDPYQHVVTVNKGSRAGVKVGHTALDDNGVAGQVLRTSPLTSEVILITDPNHAIPVQVNRNGLLTIAVGGGRIDQLVLPYLPNNADIQPGDLLVTSGLGGVFPPGYPVATVTQVEPQSGRPFSMITATPLANLDRSRELLIAAQNDPVAAPDAATAAPSADASPAP</sequence>
<accession>A0A8D4VMA4</accession>
<dbReference type="Pfam" id="PF04085">
    <property type="entry name" value="MreC"/>
    <property type="match status" value="1"/>
</dbReference>
<keyword evidence="1" id="KW-0133">Cell shape</keyword>
<dbReference type="AlphaFoldDB" id="A0A8D4VMA4"/>
<dbReference type="KEGG" id="moz:MoryE10_04700"/>
<comment type="function">
    <text evidence="1">Involved in formation and maintenance of cell shape.</text>
</comment>
<dbReference type="Proteomes" id="UP000824988">
    <property type="component" value="Chromosome"/>
</dbReference>
<dbReference type="InterPro" id="IPR007221">
    <property type="entry name" value="MreC"/>
</dbReference>
<reference evidence="4" key="1">
    <citation type="submission" date="2019-06" db="EMBL/GenBank/DDBJ databases">
        <title>Complete genome sequence of Methylogaea oryzae strain JCM16910.</title>
        <authorList>
            <person name="Asakawa S."/>
        </authorList>
    </citation>
    <scope>NUCLEOTIDE SEQUENCE</scope>
    <source>
        <strain evidence="4">E10</strain>
    </source>
</reference>
<proteinExistence type="inferred from homology"/>
<name>A0A8D4VMA4_9GAMM</name>